<dbReference type="Gene3D" id="2.40.128.130">
    <property type="entry name" value="Autotransporter beta-domain"/>
    <property type="match status" value="1"/>
</dbReference>
<dbReference type="eggNOG" id="COG3468">
    <property type="taxonomic scope" value="Bacteria"/>
</dbReference>
<reference evidence="2 3" key="1">
    <citation type="journal article" date="2007" name="Nat. Genet.">
        <title>Genomic analysis of Bartonella identifies type IV secretion systems as host adaptability factors.</title>
        <authorList>
            <person name="Saenz H.L."/>
            <person name="Engel P."/>
            <person name="Stoeckli M.C."/>
            <person name="Lanz C."/>
            <person name="Raddatz G."/>
            <person name="Vayssier-Taussat M."/>
            <person name="Birtles R."/>
            <person name="Schuster S.C."/>
            <person name="Dehio C."/>
        </authorList>
    </citation>
    <scope>NUCLEOTIDE SEQUENCE [LARGE SCALE GENOMIC DNA]</scope>
    <source>
        <strain evidence="3">DSM 28219 / CCUG 45778 / CIP 105476 / IBS 506</strain>
    </source>
</reference>
<keyword evidence="3" id="KW-1185">Reference proteome</keyword>
<dbReference type="Pfam" id="PF03797">
    <property type="entry name" value="Autotransporter"/>
    <property type="match status" value="1"/>
</dbReference>
<feature type="domain" description="Autotransporter" evidence="1">
    <location>
        <begin position="642"/>
        <end position="917"/>
    </location>
</feature>
<dbReference type="Gene3D" id="2.160.20.20">
    <property type="match status" value="1"/>
</dbReference>
<dbReference type="InterPro" id="IPR012332">
    <property type="entry name" value="Autotransporter_pectin_lyase_C"/>
</dbReference>
<evidence type="ECO:0000313" key="2">
    <source>
        <dbReference type="EMBL" id="CAK01806.1"/>
    </source>
</evidence>
<dbReference type="InterPro" id="IPR036709">
    <property type="entry name" value="Autotransporte_beta_dom_sf"/>
</dbReference>
<organism evidence="2 3">
    <name type="scientific">Bartonella tribocorum (strain DSM 28219 / CCUG 45778 / CIP 105476 / IBS 506)</name>
    <dbReference type="NCBI Taxonomy" id="382640"/>
    <lineage>
        <taxon>Bacteria</taxon>
        <taxon>Pseudomonadati</taxon>
        <taxon>Pseudomonadota</taxon>
        <taxon>Alphaproteobacteria</taxon>
        <taxon>Hyphomicrobiales</taxon>
        <taxon>Bartonellaceae</taxon>
        <taxon>Bartonella</taxon>
    </lineage>
</organism>
<protein>
    <submittedName>
        <fullName evidence="2">Autotransporter</fullName>
    </submittedName>
</protein>
<proteinExistence type="predicted"/>
<dbReference type="KEGG" id="btr:BT_1450"/>
<dbReference type="InterPro" id="IPR011050">
    <property type="entry name" value="Pectin_lyase_fold/virulence"/>
</dbReference>
<dbReference type="HOGENOM" id="CLU_007596_2_0_5"/>
<dbReference type="Pfam" id="PF18883">
    <property type="entry name" value="AC_1"/>
    <property type="match status" value="1"/>
</dbReference>
<evidence type="ECO:0000259" key="1">
    <source>
        <dbReference type="PROSITE" id="PS51208"/>
    </source>
</evidence>
<dbReference type="RefSeq" id="WP_012231946.1">
    <property type="nucleotide sequence ID" value="NC_010161.1"/>
</dbReference>
<gene>
    <name evidence="2" type="ordered locus">BT_1450</name>
</gene>
<dbReference type="InterPro" id="IPR006315">
    <property type="entry name" value="OM_autotransptr_brl_dom"/>
</dbReference>
<dbReference type="SUPFAM" id="SSF103515">
    <property type="entry name" value="Autotransporter"/>
    <property type="match status" value="1"/>
</dbReference>
<dbReference type="SMART" id="SM00869">
    <property type="entry name" value="Autotransporter"/>
    <property type="match status" value="1"/>
</dbReference>
<accession>A9IVV0</accession>
<dbReference type="InterPro" id="IPR043990">
    <property type="entry name" value="AC_1"/>
</dbReference>
<name>A9IVV0_BART1</name>
<dbReference type="InterPro" id="IPR005546">
    <property type="entry name" value="Autotransporte_beta"/>
</dbReference>
<dbReference type="EMBL" id="AM260525">
    <property type="protein sequence ID" value="CAK01806.1"/>
    <property type="molecule type" value="Genomic_DNA"/>
</dbReference>
<dbReference type="NCBIfam" id="TIGR01414">
    <property type="entry name" value="autotrans_barl"/>
    <property type="match status" value="1"/>
</dbReference>
<dbReference type="SUPFAM" id="SSF51126">
    <property type="entry name" value="Pectin lyase-like"/>
    <property type="match status" value="1"/>
</dbReference>
<dbReference type="Proteomes" id="UP000001592">
    <property type="component" value="Chromosome"/>
</dbReference>
<evidence type="ECO:0000313" key="3">
    <source>
        <dbReference type="Proteomes" id="UP000001592"/>
    </source>
</evidence>
<dbReference type="AlphaFoldDB" id="A9IVV0"/>
<sequence>MVIKISNNRLYSCVFTAAIFSFLLNINIEAHSRSFVSLSCDEKKLPYECSDGTKHTISDKIYKFTTPVKPKNEKGSSLTLLAAIGVQKPNTVIQAMRIEVEGIAGIEDLYGAVVSQGGKIVLSDSAFKNVSIGLKADRGMIEVNRGTIEASQVAAYAEKVGASVTLTNTKVKVEGQGLGQESALFVSADADIQMKGGFIDVNDAAALYVGRGGRATLDNVTITSKHQKTEDRENTNEKIAHTVFNVKQQGSIYLKNTNIISTDVHVLTVGQDFNTQSGDGWKGNILISRVNIEDSTIKAIGNKHGMHFEMGGENNAFEQGLVFLKRTVFEVPAGTAIHSHNSRSYIGVTEGTKISGDLLLTAEKGGTVAILADSSSLIGGTRVDDNSIAELYLTKGSKWFLTGRRKTDSHAANRTSSFISFVKLSDSFIAFASPMFHEYQTLYIGKGEKEVYNAQDKADIYLNTHLKSDGLLDNKKTDRLLIHGNVSGKTTVYVQFVVGKQEEIATDENAHSISLIQVSGKAAEDSFQLNRAYIALEGLPYQYYLNGYGPASSLGPAKTSQRLVEGEGDFWDFRLESKYIQPALGMSVIPHSELKIREVVPQVPTYLLLQNALFHVGIMDINNQQKKLQTTRSISRKLLKVEGNFALSVYGYGGSSRYVSDLSALEYGYDGHVDYNAIETDILLKTIERAYSTISFGMMGSYGKLSLQPRNVKQSQKSPFNKWLFTAYGSVEHNTGFYVDGLLSYGFLKGDVLTYAWGKTATLKANPLNVSLSAGKAFMTGHEGLIFDPQIQLIYQHLQFDKFRDIDGFDVEMKKGDQWLMRIGGYLSKIFTASEKDHIIFFKGNIHFAHRFGEKQFVHLKDVFQLGAFGSSLETGLGINAQFSSKVTLYSDLSYQHKLTKAGFSGVRFSGGLRYHF</sequence>
<dbReference type="GO" id="GO:0019867">
    <property type="term" value="C:outer membrane"/>
    <property type="evidence" value="ECO:0007669"/>
    <property type="project" value="InterPro"/>
</dbReference>
<dbReference type="PROSITE" id="PS51208">
    <property type="entry name" value="AUTOTRANSPORTER"/>
    <property type="match status" value="1"/>
</dbReference>